<dbReference type="Proteomes" id="UP000002668">
    <property type="component" value="Genome"/>
</dbReference>
<feature type="signal peptide" evidence="2">
    <location>
        <begin position="1"/>
        <end position="19"/>
    </location>
</feature>
<organism evidence="4">
    <name type="scientific">Leptosphaeria maculans (strain JN3 / isolate v23.1.3 / race Av1-4-5-6-7-8)</name>
    <name type="common">Blackleg fungus</name>
    <name type="synonym">Phoma lingam</name>
    <dbReference type="NCBI Taxonomy" id="985895"/>
    <lineage>
        <taxon>Eukaryota</taxon>
        <taxon>Fungi</taxon>
        <taxon>Dikarya</taxon>
        <taxon>Ascomycota</taxon>
        <taxon>Pezizomycotina</taxon>
        <taxon>Dothideomycetes</taxon>
        <taxon>Pleosporomycetidae</taxon>
        <taxon>Pleosporales</taxon>
        <taxon>Pleosporineae</taxon>
        <taxon>Leptosphaeriaceae</taxon>
        <taxon>Plenodomus</taxon>
        <taxon>Plenodomus lingam/Leptosphaeria maculans species complex</taxon>
    </lineage>
</organism>
<dbReference type="eggNOG" id="ENOG502QW46">
    <property type="taxonomic scope" value="Eukaryota"/>
</dbReference>
<dbReference type="VEuPathDB" id="FungiDB:LEMA_P111910.1"/>
<dbReference type="OMA" id="PCEDSEN"/>
<dbReference type="Gene3D" id="2.120.10.10">
    <property type="match status" value="1"/>
</dbReference>
<evidence type="ECO:0000256" key="2">
    <source>
        <dbReference type="SAM" id="SignalP"/>
    </source>
</evidence>
<dbReference type="HOGENOM" id="CLU_036301_0_1_1"/>
<proteinExistence type="predicted"/>
<dbReference type="EMBL" id="FP929128">
    <property type="protein sequence ID" value="CBX96272.1"/>
    <property type="molecule type" value="Genomic_DNA"/>
</dbReference>
<dbReference type="InParanoid" id="E4ZY27"/>
<feature type="chain" id="PRO_5003194893" evidence="2">
    <location>
        <begin position="20"/>
        <end position="414"/>
    </location>
</feature>
<sequence length="414" mass="44792">MRSLLFLATILLLLCIVTAQWDEEPCEDSENDDPECPGEPDDDPPWPTPTSDPDPEETSPPDPPVPKPTGIGTFYNVTIYQPDNSAHLLTSPRTEYLTNNTMLAAWNDAASTNDTLLVYRSSNHGFTWHPQGGVRSTVAGRRLLEPHLLFIEDLWSGNTNVTLLAVNAVDVTSTNIELYASYDQGETFEFVHRIAEGGPIISVGGAAVVEPFMLYHDKRLTVYFSDQRDGQHAQKVVQLSTEDMWTTWGTATDVTSSAALSDILGSLSAAEVRGLPNNQYLLVVESMRNGTSQVQYGITENPENSGIGPFSEVRTATGPQPRGASYVTWSPLGGSNGTIVLSDSTSSSVFINQALGAGHWREIKVKAGRAYGREVRSVPKDKTRLSIAGGSAGLLKAADVLLSIIDLEKAIATL</sequence>
<dbReference type="SUPFAM" id="SSF50939">
    <property type="entry name" value="Sialidases"/>
    <property type="match status" value="1"/>
</dbReference>
<dbReference type="PANTHER" id="PTHR38792">
    <property type="entry name" value="BNR/ASP-BOX REPEAT DOMAIN PROTEIN (AFU_ORTHOLOGUE AFUA_7G06430)-RELATED"/>
    <property type="match status" value="1"/>
</dbReference>
<evidence type="ECO:0000313" key="4">
    <source>
        <dbReference type="Proteomes" id="UP000002668"/>
    </source>
</evidence>
<feature type="region of interest" description="Disordered" evidence="1">
    <location>
        <begin position="25"/>
        <end position="72"/>
    </location>
</feature>
<dbReference type="OrthoDB" id="2130735at2759"/>
<accession>E4ZY27</accession>
<gene>
    <name evidence="3" type="ORF">LEMA_P111910.1</name>
</gene>
<evidence type="ECO:0000313" key="3">
    <source>
        <dbReference type="EMBL" id="CBX96272.1"/>
    </source>
</evidence>
<dbReference type="AlphaFoldDB" id="E4ZY27"/>
<dbReference type="InterPro" id="IPR036278">
    <property type="entry name" value="Sialidase_sf"/>
</dbReference>
<evidence type="ECO:0000256" key="1">
    <source>
        <dbReference type="SAM" id="MobiDB-lite"/>
    </source>
</evidence>
<name>E4ZY27_LEPMJ</name>
<keyword evidence="4" id="KW-1185">Reference proteome</keyword>
<protein>
    <submittedName>
        <fullName evidence="3">Uncharacterized protein</fullName>
    </submittedName>
</protein>
<reference evidence="4" key="1">
    <citation type="journal article" date="2011" name="Nat. Commun.">
        <title>Effector diversification within compartments of the Leptosphaeria maculans genome affected by Repeat-Induced Point mutations.</title>
        <authorList>
            <person name="Rouxel T."/>
            <person name="Grandaubert J."/>
            <person name="Hane J.K."/>
            <person name="Hoede C."/>
            <person name="van de Wouw A.P."/>
            <person name="Couloux A."/>
            <person name="Dominguez V."/>
            <person name="Anthouard V."/>
            <person name="Bally P."/>
            <person name="Bourras S."/>
            <person name="Cozijnsen A.J."/>
            <person name="Ciuffetti L.M."/>
            <person name="Degrave A."/>
            <person name="Dilmaghani A."/>
            <person name="Duret L."/>
            <person name="Fudal I."/>
            <person name="Goodwin S.B."/>
            <person name="Gout L."/>
            <person name="Glaser N."/>
            <person name="Linglin J."/>
            <person name="Kema G.H.J."/>
            <person name="Lapalu N."/>
            <person name="Lawrence C.B."/>
            <person name="May K."/>
            <person name="Meyer M."/>
            <person name="Ollivier B."/>
            <person name="Poulain J."/>
            <person name="Schoch C.L."/>
            <person name="Simon A."/>
            <person name="Spatafora J.W."/>
            <person name="Stachowiak A."/>
            <person name="Turgeon B.G."/>
            <person name="Tyler B.M."/>
            <person name="Vincent D."/>
            <person name="Weissenbach J."/>
            <person name="Amselem J."/>
            <person name="Quesneville H."/>
            <person name="Oliver R.P."/>
            <person name="Wincker P."/>
            <person name="Balesdent M.-H."/>
            <person name="Howlett B.J."/>
        </authorList>
    </citation>
    <scope>NUCLEOTIDE SEQUENCE [LARGE SCALE GENOMIC DNA]</scope>
    <source>
        <strain evidence="4">JN3 / isolate v23.1.3 / race Av1-4-5-6-7-8</strain>
    </source>
</reference>
<keyword evidence="2" id="KW-0732">Signal</keyword>
<dbReference type="PANTHER" id="PTHR38792:SF3">
    <property type="entry name" value="BNR_ASP-BOX REPEAT DOMAIN PROTEIN (AFU_ORTHOLOGUE AFUA_7G06430)-RELATED"/>
    <property type="match status" value="1"/>
</dbReference>
<dbReference type="STRING" id="985895.E4ZY27"/>
<dbReference type="CAZy" id="GH93">
    <property type="family name" value="Glycoside Hydrolase Family 93"/>
</dbReference>
<feature type="compositionally biased region" description="Acidic residues" evidence="1">
    <location>
        <begin position="25"/>
        <end position="44"/>
    </location>
</feature>